<evidence type="ECO:0000313" key="2">
    <source>
        <dbReference type="Proteomes" id="UP001145114"/>
    </source>
</evidence>
<organism evidence="1 2">
    <name type="scientific">Spiromyces aspiralis</name>
    <dbReference type="NCBI Taxonomy" id="68401"/>
    <lineage>
        <taxon>Eukaryota</taxon>
        <taxon>Fungi</taxon>
        <taxon>Fungi incertae sedis</taxon>
        <taxon>Zoopagomycota</taxon>
        <taxon>Kickxellomycotina</taxon>
        <taxon>Kickxellomycetes</taxon>
        <taxon>Kickxellales</taxon>
        <taxon>Kickxellaceae</taxon>
        <taxon>Spiromyces</taxon>
    </lineage>
</organism>
<dbReference type="Proteomes" id="UP001145114">
    <property type="component" value="Unassembled WGS sequence"/>
</dbReference>
<reference evidence="1" key="1">
    <citation type="submission" date="2022-06" db="EMBL/GenBank/DDBJ databases">
        <title>Phylogenomic reconstructions and comparative analyses of Kickxellomycotina fungi.</title>
        <authorList>
            <person name="Reynolds N.K."/>
            <person name="Stajich J.E."/>
            <person name="Barry K."/>
            <person name="Grigoriev I.V."/>
            <person name="Crous P."/>
            <person name="Smith M.E."/>
        </authorList>
    </citation>
    <scope>NUCLEOTIDE SEQUENCE</scope>
    <source>
        <strain evidence="1">RSA 2271</strain>
    </source>
</reference>
<protein>
    <submittedName>
        <fullName evidence="1">Tubulin--tyrosine ligase</fullName>
    </submittedName>
</protein>
<keyword evidence="1" id="KW-0436">Ligase</keyword>
<gene>
    <name evidence="1" type="primary">PBY1</name>
    <name evidence="1" type="ORF">EV182_004583</name>
</gene>
<keyword evidence="2" id="KW-1185">Reference proteome</keyword>
<evidence type="ECO:0000313" key="1">
    <source>
        <dbReference type="EMBL" id="KAJ1673773.1"/>
    </source>
</evidence>
<accession>A0ACC1HDI4</accession>
<proteinExistence type="predicted"/>
<sequence length="376" mass="43435">MCHFLWVEYEDIDWEYLQKDRDRAFACSYCIRKGLIRKAQMAHNFRLFMAKNPDSCLATHVPETWVFDLDCIDYLDEALQECYEVEQALTKNQQLINSGEASSEEIERFILKPSLTGRGAGIYIFDTLEKLQHILESELESDSEDESEAGQYDWQALSQIREFVIQRYIDRPLLLAKYGKRKFHIRTYVLCVGAVKVYVYNRMLALFATDAYDEKGSDLTNMSAHLTNTCLQSRSKSFDEGKAVELFSELATDSADLSPRDLDAILEQIRRIVAECFAAVVAQPFSFQPWPNCLEQFGFDFLVDTNHRVYLLEANSYPDFKQTGKRLEGLVDEFMDASIRVALSELLLPRLGQQVPDELQQPIPTLDLVYEKDLNR</sequence>
<comment type="caution">
    <text evidence="1">The sequence shown here is derived from an EMBL/GenBank/DDBJ whole genome shotgun (WGS) entry which is preliminary data.</text>
</comment>
<name>A0ACC1HDI4_9FUNG</name>
<dbReference type="EMBL" id="JAMZIH010006582">
    <property type="protein sequence ID" value="KAJ1673773.1"/>
    <property type="molecule type" value="Genomic_DNA"/>
</dbReference>